<comment type="caution">
    <text evidence="4">The sequence shown here is derived from an EMBL/GenBank/DDBJ whole genome shotgun (WGS) entry which is preliminary data.</text>
</comment>
<dbReference type="RefSeq" id="WP_146251840.1">
    <property type="nucleotide sequence ID" value="NZ_QKNV01000713.1"/>
</dbReference>
<evidence type="ECO:0000313" key="4">
    <source>
        <dbReference type="EMBL" id="PZA18734.1"/>
    </source>
</evidence>
<dbReference type="InterPro" id="IPR003959">
    <property type="entry name" value="ATPase_AAA_core"/>
</dbReference>
<dbReference type="SUPFAM" id="SSF52540">
    <property type="entry name" value="P-loop containing nucleoside triphosphate hydrolases"/>
    <property type="match status" value="1"/>
</dbReference>
<keyword evidence="5" id="KW-1185">Reference proteome</keyword>
<dbReference type="SMART" id="SM00382">
    <property type="entry name" value="AAA"/>
    <property type="match status" value="1"/>
</dbReference>
<dbReference type="Proteomes" id="UP000247602">
    <property type="component" value="Unassembled WGS sequence"/>
</dbReference>
<dbReference type="InterPro" id="IPR027417">
    <property type="entry name" value="P-loop_NTPase"/>
</dbReference>
<dbReference type="GO" id="GO:0008233">
    <property type="term" value="F:peptidase activity"/>
    <property type="evidence" value="ECO:0007669"/>
    <property type="project" value="UniProtKB-KW"/>
</dbReference>
<accession>A0A323V1Y3</accession>
<dbReference type="OrthoDB" id="9803641at2"/>
<evidence type="ECO:0000256" key="2">
    <source>
        <dbReference type="ARBA" id="ARBA00022840"/>
    </source>
</evidence>
<keyword evidence="4" id="KW-0645">Protease</keyword>
<dbReference type="GO" id="GO:0005524">
    <property type="term" value="F:ATP binding"/>
    <property type="evidence" value="ECO:0007669"/>
    <property type="project" value="UniProtKB-KW"/>
</dbReference>
<gene>
    <name evidence="4" type="ORF">DMO24_24520</name>
</gene>
<sequence>TKLAESGSLDPIVGREEEIERVSQILSRRKKNNPILIGEPGVGKTAIVEGLALRIVQRKVSRVLFDKRVISLDLAALVAGTKYRGQFEERMKAIMNELEKNRDVILFIDEIHTIVGAGGASGSLDASNIFKPALARGELQCIGAS</sequence>
<dbReference type="GO" id="GO:0006508">
    <property type="term" value="P:proteolysis"/>
    <property type="evidence" value="ECO:0007669"/>
    <property type="project" value="UniProtKB-KW"/>
</dbReference>
<dbReference type="PANTHER" id="PTHR11638">
    <property type="entry name" value="ATP-DEPENDENT CLP PROTEASE"/>
    <property type="match status" value="1"/>
</dbReference>
<dbReference type="InterPro" id="IPR050130">
    <property type="entry name" value="ClpA_ClpB"/>
</dbReference>
<dbReference type="GO" id="GO:0034605">
    <property type="term" value="P:cellular response to heat"/>
    <property type="evidence" value="ECO:0007669"/>
    <property type="project" value="TreeGrafter"/>
</dbReference>
<proteinExistence type="predicted"/>
<dbReference type="GO" id="GO:0005737">
    <property type="term" value="C:cytoplasm"/>
    <property type="evidence" value="ECO:0007669"/>
    <property type="project" value="TreeGrafter"/>
</dbReference>
<dbReference type="PANTHER" id="PTHR11638:SF18">
    <property type="entry name" value="HEAT SHOCK PROTEIN 104"/>
    <property type="match status" value="1"/>
</dbReference>
<evidence type="ECO:0000259" key="3">
    <source>
        <dbReference type="SMART" id="SM00382"/>
    </source>
</evidence>
<evidence type="ECO:0000313" key="5">
    <source>
        <dbReference type="Proteomes" id="UP000247602"/>
    </source>
</evidence>
<dbReference type="GO" id="GO:0016887">
    <property type="term" value="F:ATP hydrolysis activity"/>
    <property type="evidence" value="ECO:0007669"/>
    <property type="project" value="InterPro"/>
</dbReference>
<reference evidence="4 5" key="1">
    <citation type="submission" date="2018-06" db="EMBL/GenBank/DDBJ databases">
        <title>Draft genome sequence of Modestobacter versicolor CP153-2.</title>
        <authorList>
            <person name="Gundlapally S.R."/>
        </authorList>
    </citation>
    <scope>NUCLEOTIDE SEQUENCE [LARGE SCALE GENOMIC DNA]</scope>
    <source>
        <strain evidence="4 5">CP153-2</strain>
    </source>
</reference>
<feature type="non-terminal residue" evidence="4">
    <location>
        <position position="145"/>
    </location>
</feature>
<name>A0A323V1Y3_9ACTN</name>
<dbReference type="AlphaFoldDB" id="A0A323V1Y3"/>
<feature type="non-terminal residue" evidence="4">
    <location>
        <position position="1"/>
    </location>
</feature>
<dbReference type="EMBL" id="QKNV01000713">
    <property type="protein sequence ID" value="PZA18734.1"/>
    <property type="molecule type" value="Genomic_DNA"/>
</dbReference>
<dbReference type="Gene3D" id="3.40.50.300">
    <property type="entry name" value="P-loop containing nucleotide triphosphate hydrolases"/>
    <property type="match status" value="1"/>
</dbReference>
<protein>
    <submittedName>
        <fullName evidence="4">ATP-dependent Clp protease ATP-binding subunit</fullName>
    </submittedName>
</protein>
<keyword evidence="4" id="KW-0378">Hydrolase</keyword>
<evidence type="ECO:0000256" key="1">
    <source>
        <dbReference type="ARBA" id="ARBA00022741"/>
    </source>
</evidence>
<dbReference type="InterPro" id="IPR003593">
    <property type="entry name" value="AAA+_ATPase"/>
</dbReference>
<organism evidence="4 5">
    <name type="scientific">Modestobacter versicolor</name>
    <dbReference type="NCBI Taxonomy" id="429133"/>
    <lineage>
        <taxon>Bacteria</taxon>
        <taxon>Bacillati</taxon>
        <taxon>Actinomycetota</taxon>
        <taxon>Actinomycetes</taxon>
        <taxon>Geodermatophilales</taxon>
        <taxon>Geodermatophilaceae</taxon>
        <taxon>Modestobacter</taxon>
    </lineage>
</organism>
<feature type="domain" description="AAA+ ATPase" evidence="3">
    <location>
        <begin position="30"/>
        <end position="145"/>
    </location>
</feature>
<keyword evidence="2 4" id="KW-0067">ATP-binding</keyword>
<dbReference type="Pfam" id="PF00004">
    <property type="entry name" value="AAA"/>
    <property type="match status" value="1"/>
</dbReference>
<dbReference type="CDD" id="cd00009">
    <property type="entry name" value="AAA"/>
    <property type="match status" value="1"/>
</dbReference>
<dbReference type="InterPro" id="IPR018368">
    <property type="entry name" value="ClpA/B_CS1"/>
</dbReference>
<keyword evidence="1" id="KW-0547">Nucleotide-binding</keyword>
<dbReference type="PROSITE" id="PS00870">
    <property type="entry name" value="CLPAB_1"/>
    <property type="match status" value="1"/>
</dbReference>